<keyword evidence="1" id="KW-0472">Membrane</keyword>
<evidence type="ECO:0000313" key="2">
    <source>
        <dbReference type="EMBL" id="MCW1932445.1"/>
    </source>
</evidence>
<keyword evidence="1" id="KW-1133">Transmembrane helix</keyword>
<reference evidence="2 3" key="1">
    <citation type="submission" date="2022-10" db="EMBL/GenBank/DDBJ databases">
        <title>Pararhodobacter sp. nov., isolated from marine algae.</title>
        <authorList>
            <person name="Choi B.J."/>
            <person name="Kim J.M."/>
            <person name="Lee J.K."/>
            <person name="Choi D.G."/>
            <person name="Jeon C.O."/>
        </authorList>
    </citation>
    <scope>NUCLEOTIDE SEQUENCE [LARGE SCALE GENOMIC DNA]</scope>
    <source>
        <strain evidence="2 3">ZQ420</strain>
    </source>
</reference>
<dbReference type="RefSeq" id="WP_264505444.1">
    <property type="nucleotide sequence ID" value="NZ_JAPDFL010000001.1"/>
</dbReference>
<keyword evidence="3" id="KW-1185">Reference proteome</keyword>
<sequence length="172" mass="18366">MFRGWNFLLGEIWVLIALAALLGLVVGWLIWGRREVVTGPGDVTGAGDDSEARRLAGELEVCRAQGQEAAARIAALETQLAAAQVAPVEAGPIRLSAPKGGQADDLKLIKGVGPKLEGLLNQLGFWHFDQIASWSEADIGWVDENLETFKGRVTRDDWVAQAKVLAAGGVPD</sequence>
<protein>
    <recommendedName>
        <fullName evidence="4">NADH-quinone oxidoreductase subunit E</fullName>
    </recommendedName>
</protein>
<keyword evidence="1" id="KW-0812">Transmembrane</keyword>
<gene>
    <name evidence="2" type="ORF">OKW52_09300</name>
</gene>
<evidence type="ECO:0000256" key="1">
    <source>
        <dbReference type="SAM" id="Phobius"/>
    </source>
</evidence>
<dbReference type="EMBL" id="JAPDFL010000001">
    <property type="protein sequence ID" value="MCW1932445.1"/>
    <property type="molecule type" value="Genomic_DNA"/>
</dbReference>
<accession>A0ABT3GYA7</accession>
<feature type="transmembrane region" description="Helical" evidence="1">
    <location>
        <begin position="12"/>
        <end position="31"/>
    </location>
</feature>
<name>A0ABT3GYA7_9RHOB</name>
<evidence type="ECO:0000313" key="3">
    <source>
        <dbReference type="Proteomes" id="UP001208938"/>
    </source>
</evidence>
<dbReference type="Proteomes" id="UP001208938">
    <property type="component" value="Unassembled WGS sequence"/>
</dbReference>
<organism evidence="2 3">
    <name type="scientific">Pararhodobacter zhoushanensis</name>
    <dbReference type="NCBI Taxonomy" id="2479545"/>
    <lineage>
        <taxon>Bacteria</taxon>
        <taxon>Pseudomonadati</taxon>
        <taxon>Pseudomonadota</taxon>
        <taxon>Alphaproteobacteria</taxon>
        <taxon>Rhodobacterales</taxon>
        <taxon>Paracoccaceae</taxon>
        <taxon>Pararhodobacter</taxon>
    </lineage>
</organism>
<proteinExistence type="predicted"/>
<evidence type="ECO:0008006" key="4">
    <source>
        <dbReference type="Google" id="ProtNLM"/>
    </source>
</evidence>
<comment type="caution">
    <text evidence="2">The sequence shown here is derived from an EMBL/GenBank/DDBJ whole genome shotgun (WGS) entry which is preliminary data.</text>
</comment>